<accession>X1DN25</accession>
<dbReference type="Gene3D" id="3.10.180.10">
    <property type="entry name" value="2,3-Dihydroxybiphenyl 1,2-Dioxygenase, domain 1"/>
    <property type="match status" value="1"/>
</dbReference>
<dbReference type="InterPro" id="IPR029068">
    <property type="entry name" value="Glyas_Bleomycin-R_OHBP_Dase"/>
</dbReference>
<sequence length="103" mass="11619">DDVSRAKAFYEKVFKWKIQSWPGNPDYHLIEAGEEGEAGINGGLQKREDSADQIFNYISVSSVDEAKKLIEENGGSIESPRISVPGVGHFYMFKRNFSFKSKN</sequence>
<name>X1DN25_9ZZZZ</name>
<proteinExistence type="predicted"/>
<comment type="caution">
    <text evidence="1">The sequence shown here is derived from an EMBL/GenBank/DDBJ whole genome shotgun (WGS) entry which is preliminary data.</text>
</comment>
<dbReference type="EMBL" id="BART01027832">
    <property type="protein sequence ID" value="GAG97831.1"/>
    <property type="molecule type" value="Genomic_DNA"/>
</dbReference>
<reference evidence="1" key="1">
    <citation type="journal article" date="2014" name="Front. Microbiol.">
        <title>High frequency of phylogenetically diverse reductive dehalogenase-homologous genes in deep subseafloor sedimentary metagenomes.</title>
        <authorList>
            <person name="Kawai M."/>
            <person name="Futagami T."/>
            <person name="Toyoda A."/>
            <person name="Takaki Y."/>
            <person name="Nishi S."/>
            <person name="Hori S."/>
            <person name="Arai W."/>
            <person name="Tsubouchi T."/>
            <person name="Morono Y."/>
            <person name="Uchiyama I."/>
            <person name="Ito T."/>
            <person name="Fujiyama A."/>
            <person name="Inagaki F."/>
            <person name="Takami H."/>
        </authorList>
    </citation>
    <scope>NUCLEOTIDE SEQUENCE</scope>
    <source>
        <strain evidence="1">Expedition CK06-06</strain>
    </source>
</reference>
<feature type="non-terminal residue" evidence="1">
    <location>
        <position position="1"/>
    </location>
</feature>
<evidence type="ECO:0000313" key="1">
    <source>
        <dbReference type="EMBL" id="GAG97831.1"/>
    </source>
</evidence>
<dbReference type="AlphaFoldDB" id="X1DN25"/>
<evidence type="ECO:0008006" key="2">
    <source>
        <dbReference type="Google" id="ProtNLM"/>
    </source>
</evidence>
<protein>
    <recommendedName>
        <fullName evidence="2">VOC domain-containing protein</fullName>
    </recommendedName>
</protein>
<gene>
    <name evidence="1" type="ORF">S01H4_49231</name>
</gene>
<dbReference type="SUPFAM" id="SSF54593">
    <property type="entry name" value="Glyoxalase/Bleomycin resistance protein/Dihydroxybiphenyl dioxygenase"/>
    <property type="match status" value="1"/>
</dbReference>
<organism evidence="1">
    <name type="scientific">marine sediment metagenome</name>
    <dbReference type="NCBI Taxonomy" id="412755"/>
    <lineage>
        <taxon>unclassified sequences</taxon>
        <taxon>metagenomes</taxon>
        <taxon>ecological metagenomes</taxon>
    </lineage>
</organism>